<evidence type="ECO:0000313" key="1">
    <source>
        <dbReference type="EMBL" id="CAH8359810.1"/>
    </source>
</evidence>
<sequence>MKTMSRLPANRFQTQTNNKTLYKRSCGEVPEILAQISTTAAGTGMTALFPVICSLASRRTQGGAFLECASSTGKTFFMSDFVVLAIKEPGSAAPAE</sequence>
<organism evidence="1 2">
    <name type="scientific">Eruca vesicaria subsp. sativa</name>
    <name type="common">Garden rocket</name>
    <name type="synonym">Eruca sativa</name>
    <dbReference type="NCBI Taxonomy" id="29727"/>
    <lineage>
        <taxon>Eukaryota</taxon>
        <taxon>Viridiplantae</taxon>
        <taxon>Streptophyta</taxon>
        <taxon>Embryophyta</taxon>
        <taxon>Tracheophyta</taxon>
        <taxon>Spermatophyta</taxon>
        <taxon>Magnoliopsida</taxon>
        <taxon>eudicotyledons</taxon>
        <taxon>Gunneridae</taxon>
        <taxon>Pentapetalae</taxon>
        <taxon>rosids</taxon>
        <taxon>malvids</taxon>
        <taxon>Brassicales</taxon>
        <taxon>Brassicaceae</taxon>
        <taxon>Brassiceae</taxon>
        <taxon>Eruca</taxon>
    </lineage>
</organism>
<dbReference type="Proteomes" id="UP001642260">
    <property type="component" value="Unassembled WGS sequence"/>
</dbReference>
<protein>
    <submittedName>
        <fullName evidence="1">Uncharacterized protein</fullName>
    </submittedName>
</protein>
<reference evidence="1 2" key="1">
    <citation type="submission" date="2022-03" db="EMBL/GenBank/DDBJ databases">
        <authorList>
            <person name="Macdonald S."/>
            <person name="Ahmed S."/>
            <person name="Newling K."/>
        </authorList>
    </citation>
    <scope>NUCLEOTIDE SEQUENCE [LARGE SCALE GENOMIC DNA]</scope>
</reference>
<accession>A0ABC8KVB1</accession>
<name>A0ABC8KVB1_ERUVS</name>
<proteinExistence type="predicted"/>
<dbReference type="EMBL" id="CAKOAT010274043">
    <property type="protein sequence ID" value="CAH8359810.1"/>
    <property type="molecule type" value="Genomic_DNA"/>
</dbReference>
<comment type="caution">
    <text evidence="1">The sequence shown here is derived from an EMBL/GenBank/DDBJ whole genome shotgun (WGS) entry which is preliminary data.</text>
</comment>
<keyword evidence="2" id="KW-1185">Reference proteome</keyword>
<dbReference type="AlphaFoldDB" id="A0ABC8KVB1"/>
<evidence type="ECO:0000313" key="2">
    <source>
        <dbReference type="Proteomes" id="UP001642260"/>
    </source>
</evidence>
<gene>
    <name evidence="1" type="ORF">ERUC_LOCUS25566</name>
</gene>